<comment type="caution">
    <text evidence="19">The sequence shown here is derived from an EMBL/GenBank/DDBJ whole genome shotgun (WGS) entry which is preliminary data.</text>
</comment>
<evidence type="ECO:0000256" key="11">
    <source>
        <dbReference type="ARBA" id="ARBA00022927"/>
    </source>
</evidence>
<dbReference type="InterPro" id="IPR011115">
    <property type="entry name" value="SecA_DEAD"/>
</dbReference>
<evidence type="ECO:0000256" key="9">
    <source>
        <dbReference type="ARBA" id="ARBA00022833"/>
    </source>
</evidence>
<dbReference type="SUPFAM" id="SSF52540">
    <property type="entry name" value="P-loop containing nucleoside triphosphate hydrolases"/>
    <property type="match status" value="2"/>
</dbReference>
<dbReference type="NCBIfam" id="NF009538">
    <property type="entry name" value="PRK12904.1"/>
    <property type="match status" value="1"/>
</dbReference>
<comment type="function">
    <text evidence="15">Part of the Sec protein translocase complex. Interacts with the SecYEG preprotein conducting channel. Has a central role in coupling the hydrolysis of ATP to the transfer of proteins into and across the cell membrane, serving as an ATP-driven molecular motor driving the stepwise translocation of polypeptide chains across the membrane.</text>
</comment>
<dbReference type="PROSITE" id="PS51196">
    <property type="entry name" value="SECA_MOTOR_DEAD"/>
    <property type="match status" value="1"/>
</dbReference>
<evidence type="ECO:0000256" key="15">
    <source>
        <dbReference type="HAMAP-Rule" id="MF_01382"/>
    </source>
</evidence>
<evidence type="ECO:0000313" key="20">
    <source>
        <dbReference type="Proteomes" id="UP000032336"/>
    </source>
</evidence>
<dbReference type="STRING" id="1121877.FEAC_12150"/>
<dbReference type="InterPro" id="IPR011130">
    <property type="entry name" value="SecA_preprotein_X-link_dom"/>
</dbReference>
<dbReference type="Pfam" id="PF02810">
    <property type="entry name" value="SEC-C"/>
    <property type="match status" value="1"/>
</dbReference>
<feature type="binding site" evidence="15">
    <location>
        <begin position="103"/>
        <end position="107"/>
    </location>
    <ligand>
        <name>ATP</name>
        <dbReference type="ChEBI" id="CHEBI:30616"/>
    </ligand>
</feature>
<dbReference type="CDD" id="cd18803">
    <property type="entry name" value="SF2_C_secA"/>
    <property type="match status" value="1"/>
</dbReference>
<dbReference type="EMBL" id="JXUW01000008">
    <property type="protein sequence ID" value="KJE77089.1"/>
    <property type="molecule type" value="Genomic_DNA"/>
</dbReference>
<evidence type="ECO:0000259" key="17">
    <source>
        <dbReference type="PROSITE" id="PS51192"/>
    </source>
</evidence>
<evidence type="ECO:0000259" key="18">
    <source>
        <dbReference type="PROSITE" id="PS51196"/>
    </source>
</evidence>
<dbReference type="SMART" id="SM00958">
    <property type="entry name" value="SecA_PP_bind"/>
    <property type="match status" value="1"/>
</dbReference>
<dbReference type="HAMAP" id="MF_01382">
    <property type="entry name" value="SecA"/>
    <property type="match status" value="1"/>
</dbReference>
<dbReference type="FunFam" id="3.40.50.300:FF:000334">
    <property type="entry name" value="Protein translocase subunit SecA"/>
    <property type="match status" value="1"/>
</dbReference>
<evidence type="ECO:0000256" key="2">
    <source>
        <dbReference type="ARBA" id="ARBA00004170"/>
    </source>
</evidence>
<dbReference type="GO" id="GO:0043952">
    <property type="term" value="P:protein transport by the Sec complex"/>
    <property type="evidence" value="ECO:0007669"/>
    <property type="project" value="UniProtKB-ARBA"/>
</dbReference>
<keyword evidence="14 15" id="KW-0472">Membrane</keyword>
<dbReference type="FunFam" id="3.90.1440.10:FF:000002">
    <property type="entry name" value="Protein translocase subunit SecA"/>
    <property type="match status" value="1"/>
</dbReference>
<evidence type="ECO:0000256" key="8">
    <source>
        <dbReference type="ARBA" id="ARBA00022741"/>
    </source>
</evidence>
<dbReference type="InterPro" id="IPR027417">
    <property type="entry name" value="P-loop_NTPase"/>
</dbReference>
<keyword evidence="13 15" id="KW-0811">Translocation</keyword>
<evidence type="ECO:0000256" key="14">
    <source>
        <dbReference type="ARBA" id="ARBA00023136"/>
    </source>
</evidence>
<dbReference type="PROSITE" id="PS01312">
    <property type="entry name" value="SECA"/>
    <property type="match status" value="1"/>
</dbReference>
<dbReference type="GO" id="GO:0031522">
    <property type="term" value="C:cell envelope Sec protein transport complex"/>
    <property type="evidence" value="ECO:0007669"/>
    <property type="project" value="TreeGrafter"/>
</dbReference>
<evidence type="ECO:0000256" key="3">
    <source>
        <dbReference type="ARBA" id="ARBA00007650"/>
    </source>
</evidence>
<keyword evidence="8 15" id="KW-0547">Nucleotide-binding</keyword>
<dbReference type="GeneID" id="78372444"/>
<protein>
    <recommendedName>
        <fullName evidence="15 16">Protein translocase subunit SecA</fullName>
        <ecNumber evidence="15">7.4.2.8</ecNumber>
    </recommendedName>
</protein>
<dbReference type="OrthoDB" id="9805579at2"/>
<evidence type="ECO:0000256" key="7">
    <source>
        <dbReference type="ARBA" id="ARBA00022723"/>
    </source>
</evidence>
<dbReference type="GO" id="GO:0046872">
    <property type="term" value="F:metal ion binding"/>
    <property type="evidence" value="ECO:0007669"/>
    <property type="project" value="UniProtKB-KW"/>
</dbReference>
<keyword evidence="9" id="KW-0862">Zinc</keyword>
<dbReference type="GO" id="GO:0006605">
    <property type="term" value="P:protein targeting"/>
    <property type="evidence" value="ECO:0007669"/>
    <property type="project" value="UniProtKB-UniRule"/>
</dbReference>
<name>A0A0D8FVV7_9ACTN</name>
<dbReference type="PROSITE" id="PS51192">
    <property type="entry name" value="HELICASE_ATP_BIND_1"/>
    <property type="match status" value="1"/>
</dbReference>
<comment type="catalytic activity">
    <reaction evidence="15">
        <text>ATP + H2O + cellular proteinSide 1 = ADP + phosphate + cellular proteinSide 2.</text>
        <dbReference type="EC" id="7.4.2.8"/>
    </reaction>
</comment>
<dbReference type="InterPro" id="IPR011116">
    <property type="entry name" value="SecA_Wing/Scaffold"/>
</dbReference>
<reference evidence="19 20" key="1">
    <citation type="submission" date="2015-01" db="EMBL/GenBank/DDBJ databases">
        <title>Draft genome of the acidophilic iron oxidizer Ferrimicrobium acidiphilum strain T23.</title>
        <authorList>
            <person name="Poehlein A."/>
            <person name="Eisen S."/>
            <person name="Schloemann M."/>
            <person name="Johnson B.D."/>
            <person name="Daniel R."/>
            <person name="Muehling M."/>
        </authorList>
    </citation>
    <scope>NUCLEOTIDE SEQUENCE [LARGE SCALE GENOMIC DNA]</scope>
    <source>
        <strain evidence="19 20">T23</strain>
    </source>
</reference>
<dbReference type="SUPFAM" id="SSF81886">
    <property type="entry name" value="Helical scaffold and wing domains of SecA"/>
    <property type="match status" value="1"/>
</dbReference>
<dbReference type="EC" id="7.4.2.8" evidence="15"/>
<evidence type="ECO:0000256" key="6">
    <source>
        <dbReference type="ARBA" id="ARBA00022490"/>
    </source>
</evidence>
<dbReference type="Gene3D" id="3.40.50.300">
    <property type="entry name" value="P-loop containing nucleotide triphosphate hydrolases"/>
    <property type="match status" value="2"/>
</dbReference>
<dbReference type="InterPro" id="IPR036266">
    <property type="entry name" value="SecA_Wing/Scaffold_sf"/>
</dbReference>
<keyword evidence="11 15" id="KW-0653">Protein transport</keyword>
<comment type="similarity">
    <text evidence="3 15 16">Belongs to the SecA family.</text>
</comment>
<dbReference type="GO" id="GO:0005829">
    <property type="term" value="C:cytosol"/>
    <property type="evidence" value="ECO:0007669"/>
    <property type="project" value="TreeGrafter"/>
</dbReference>
<dbReference type="PANTHER" id="PTHR30612:SF0">
    <property type="entry name" value="CHLOROPLAST PROTEIN-TRANSPORTING ATPASE"/>
    <property type="match status" value="1"/>
</dbReference>
<dbReference type="GO" id="GO:0008564">
    <property type="term" value="F:protein-exporting ATPase activity"/>
    <property type="evidence" value="ECO:0007669"/>
    <property type="project" value="UniProtKB-EC"/>
</dbReference>
<evidence type="ECO:0000256" key="12">
    <source>
        <dbReference type="ARBA" id="ARBA00022967"/>
    </source>
</evidence>
<dbReference type="SUPFAM" id="SSF81767">
    <property type="entry name" value="Pre-protein crosslinking domain of SecA"/>
    <property type="match status" value="1"/>
</dbReference>
<dbReference type="SMART" id="SM00957">
    <property type="entry name" value="SecA_DEAD"/>
    <property type="match status" value="1"/>
</dbReference>
<keyword evidence="20" id="KW-1185">Reference proteome</keyword>
<feature type="domain" description="Helicase ATP-binding" evidence="17">
    <location>
        <begin position="87"/>
        <end position="246"/>
    </location>
</feature>
<sequence>MGVIDRVLKTGEGKKVKRLAEVVPLINELEPEFESLSDDELRAKTDEFRDRLDAGETLEDLLVEAFATVREAAKRAIGQRHYDVQLMGGMALHFGWIAEMKTGEGKTLVSTLPVYLNALTGKGVHVVTVNEYLAARDSVWMTQIYDRLGISVGRVTADISDAKLKREAYARDVTYGTNTELGFDYLRDNMATTLDDMVQRGHAYAIVDEVDSILIDEARTPLIISGPSQQSPELYYKFAGVARTLKEGVDYEVDEEKKIVMTTEDGIAKVEKALGIENLYDISAMTYLHQLNQALRAKDLYKRDKDYIVDKGEVKIVDEFTGRILEGRRWSDGLHQAVEAKERVRIQEENHTWATVTLQNYFRLYDKLAGMTGTAETEAAEFASTYKLTVVPIPTNKPVVRVDQGDLIFKTEEAKFNAIVDDIEARFERGQPVLVGTISVAKSELLSKLLGARSIPHAVLNAKQHALEAEVVSQAGRLHGVTVATNMAGRGVDILLGGNPDRLALSELINNGVDPESDEGQQHYREAREKYALICAQEAEQVRALGGLYVIASERHESRRIDNQLRGRSGRQGDPGETRFYLSLEDELMRLFAGGGVVNWVMGKAFPEDQPIEAKTVSRAIERAQGAVEAKNADIRKDVLKYDKVLDEQRKVIYERRREILAGEDLAEFTVSSLSRVIDQLVDTYLPTDYEDNWNLDELLEQVALYWPTAFVAEDLHQATTKSQVSASLHAEALEFYESKCASLAVDGDEDPLAPAREIERQVLLSVVDQHWREHLIDMDYLRDGINLRAMGQQDPLVAWQQEGYDMFQDLMKRIENDYIRYVLQVQVVGPETQGVDLGQASYYGATDPGDVNLLESFQVAQETQRAVALAERPIEDVEVNSPLIKSDEERIGRNDPCYCGSGLKYKHCHGK</sequence>
<proteinExistence type="inferred from homology"/>
<dbReference type="InterPro" id="IPR014001">
    <property type="entry name" value="Helicase_ATP-bd"/>
</dbReference>
<evidence type="ECO:0000256" key="4">
    <source>
        <dbReference type="ARBA" id="ARBA00022448"/>
    </source>
</evidence>
<feature type="domain" description="SecA family profile" evidence="18">
    <location>
        <begin position="1"/>
        <end position="613"/>
    </location>
</feature>
<dbReference type="FunFam" id="3.40.50.300:FF:000113">
    <property type="entry name" value="Preprotein translocase subunit SecA"/>
    <property type="match status" value="1"/>
</dbReference>
<dbReference type="PANTHER" id="PTHR30612">
    <property type="entry name" value="SECA INNER MEMBRANE COMPONENT OF SEC PROTEIN SECRETION SYSTEM"/>
    <property type="match status" value="1"/>
</dbReference>
<keyword evidence="7" id="KW-0479">Metal-binding</keyword>
<dbReference type="Pfam" id="PF21090">
    <property type="entry name" value="P-loop_SecA"/>
    <property type="match status" value="1"/>
</dbReference>
<gene>
    <name evidence="15 19" type="primary">secA</name>
    <name evidence="19" type="ORF">FEAC_12150</name>
</gene>
<dbReference type="InterPro" id="IPR036670">
    <property type="entry name" value="SecA_X-link_sf"/>
</dbReference>
<accession>A0A0D8FVV7</accession>
<dbReference type="GO" id="GO:0017038">
    <property type="term" value="P:protein import"/>
    <property type="evidence" value="ECO:0007669"/>
    <property type="project" value="InterPro"/>
</dbReference>
<evidence type="ECO:0000256" key="16">
    <source>
        <dbReference type="RuleBase" id="RU003874"/>
    </source>
</evidence>
<keyword evidence="12 15" id="KW-1278">Translocase</keyword>
<dbReference type="PATRIC" id="fig|1121877.4.peg.1335"/>
<dbReference type="Proteomes" id="UP000032336">
    <property type="component" value="Unassembled WGS sequence"/>
</dbReference>
<feature type="binding site" evidence="15">
    <location>
        <position position="493"/>
    </location>
    <ligand>
        <name>ATP</name>
        <dbReference type="ChEBI" id="CHEBI:30616"/>
    </ligand>
</feature>
<dbReference type="AlphaFoldDB" id="A0A0D8FVV7"/>
<organism evidence="19 20">
    <name type="scientific">Ferrimicrobium acidiphilum DSM 19497</name>
    <dbReference type="NCBI Taxonomy" id="1121877"/>
    <lineage>
        <taxon>Bacteria</taxon>
        <taxon>Bacillati</taxon>
        <taxon>Actinomycetota</taxon>
        <taxon>Acidimicrobiia</taxon>
        <taxon>Acidimicrobiales</taxon>
        <taxon>Acidimicrobiaceae</taxon>
        <taxon>Ferrimicrobium</taxon>
    </lineage>
</organism>
<dbReference type="CDD" id="cd17928">
    <property type="entry name" value="DEXDc_SecA"/>
    <property type="match status" value="1"/>
</dbReference>
<evidence type="ECO:0000256" key="5">
    <source>
        <dbReference type="ARBA" id="ARBA00022475"/>
    </source>
</evidence>
<dbReference type="eggNOG" id="COG0653">
    <property type="taxonomic scope" value="Bacteria"/>
</dbReference>
<dbReference type="GO" id="GO:0065002">
    <property type="term" value="P:intracellular protein transmembrane transport"/>
    <property type="evidence" value="ECO:0007669"/>
    <property type="project" value="UniProtKB-UniRule"/>
</dbReference>
<dbReference type="Gene3D" id="3.90.1440.10">
    <property type="entry name" value="SecA, preprotein cross-linking domain"/>
    <property type="match status" value="1"/>
</dbReference>
<dbReference type="PRINTS" id="PR00906">
    <property type="entry name" value="SECA"/>
</dbReference>
<dbReference type="Gene3D" id="1.10.3060.10">
    <property type="entry name" value="Helical scaffold and wing domains of SecA"/>
    <property type="match status" value="1"/>
</dbReference>
<evidence type="ECO:0000256" key="13">
    <source>
        <dbReference type="ARBA" id="ARBA00023010"/>
    </source>
</evidence>
<comment type="subunit">
    <text evidence="15">Monomer and homodimer. Part of the essential Sec protein translocation apparatus which comprises SecA, SecYEG and auxiliary proteins SecDF. Other proteins may also be involved.</text>
</comment>
<dbReference type="Pfam" id="PF07517">
    <property type="entry name" value="SecA_DEAD"/>
    <property type="match status" value="1"/>
</dbReference>
<dbReference type="RefSeq" id="WP_035388986.1">
    <property type="nucleotide sequence ID" value="NZ_JQKF01000008.1"/>
</dbReference>
<dbReference type="GO" id="GO:0005524">
    <property type="term" value="F:ATP binding"/>
    <property type="evidence" value="ECO:0007669"/>
    <property type="project" value="UniProtKB-UniRule"/>
</dbReference>
<evidence type="ECO:0000313" key="19">
    <source>
        <dbReference type="EMBL" id="KJE77089.1"/>
    </source>
</evidence>
<dbReference type="InterPro" id="IPR000185">
    <property type="entry name" value="SecA"/>
</dbReference>
<dbReference type="GO" id="GO:0005886">
    <property type="term" value="C:plasma membrane"/>
    <property type="evidence" value="ECO:0007669"/>
    <property type="project" value="UniProtKB-SubCell"/>
</dbReference>
<comment type="cofactor">
    <cofactor evidence="1">
        <name>Zn(2+)</name>
        <dbReference type="ChEBI" id="CHEBI:29105"/>
    </cofactor>
</comment>
<evidence type="ECO:0000256" key="10">
    <source>
        <dbReference type="ARBA" id="ARBA00022840"/>
    </source>
</evidence>
<dbReference type="InterPro" id="IPR044722">
    <property type="entry name" value="SecA_SF2_C"/>
</dbReference>
<keyword evidence="4 15" id="KW-0813">Transport</keyword>
<comment type="subcellular location">
    <subcellularLocation>
        <location evidence="15">Cell membrane</location>
        <topology evidence="15">Peripheral membrane protein</topology>
        <orientation evidence="15">Cytoplasmic side</orientation>
    </subcellularLocation>
    <subcellularLocation>
        <location evidence="15">Cytoplasm</location>
    </subcellularLocation>
    <subcellularLocation>
        <location evidence="2">Membrane</location>
        <topology evidence="2">Peripheral membrane protein</topology>
    </subcellularLocation>
    <text evidence="15">Distribution is 50-50.</text>
</comment>
<dbReference type="Pfam" id="PF07516">
    <property type="entry name" value="SecA_SW"/>
    <property type="match status" value="1"/>
</dbReference>
<dbReference type="InterPro" id="IPR020937">
    <property type="entry name" value="SecA_CS"/>
</dbReference>
<dbReference type="InterPro" id="IPR014018">
    <property type="entry name" value="SecA_motor_DEAD"/>
</dbReference>
<evidence type="ECO:0000256" key="1">
    <source>
        <dbReference type="ARBA" id="ARBA00001947"/>
    </source>
</evidence>
<dbReference type="NCBIfam" id="TIGR00963">
    <property type="entry name" value="secA"/>
    <property type="match status" value="1"/>
</dbReference>
<feature type="binding site" evidence="15">
    <location>
        <position position="85"/>
    </location>
    <ligand>
        <name>ATP</name>
        <dbReference type="ChEBI" id="CHEBI:30616"/>
    </ligand>
</feature>
<keyword evidence="5 15" id="KW-1003">Cell membrane</keyword>
<dbReference type="Gene3D" id="3.10.450.50">
    <property type="match status" value="1"/>
</dbReference>
<dbReference type="InterPro" id="IPR004027">
    <property type="entry name" value="SEC_C_motif"/>
</dbReference>
<keyword evidence="6 15" id="KW-0963">Cytoplasm</keyword>
<dbReference type="Pfam" id="PF01043">
    <property type="entry name" value="SecA_PP_bind"/>
    <property type="match status" value="1"/>
</dbReference>
<keyword evidence="10 15" id="KW-0067">ATP-binding</keyword>